<dbReference type="Proteomes" id="UP000014803">
    <property type="component" value="Chromosome"/>
</dbReference>
<feature type="region of interest" description="Disordered" evidence="5">
    <location>
        <begin position="358"/>
        <end position="571"/>
    </location>
</feature>
<dbReference type="EMBL" id="CP003969">
    <property type="protein sequence ID" value="AGP40791.1"/>
    <property type="molecule type" value="Genomic_DNA"/>
</dbReference>
<dbReference type="CDD" id="cd07185">
    <property type="entry name" value="OmpA_C-like"/>
    <property type="match status" value="1"/>
</dbReference>
<evidence type="ECO:0000313" key="8">
    <source>
        <dbReference type="Proteomes" id="UP000014803"/>
    </source>
</evidence>
<feature type="compositionally biased region" description="Pro residues" evidence="5">
    <location>
        <begin position="1"/>
        <end position="11"/>
    </location>
</feature>
<feature type="compositionally biased region" description="Acidic residues" evidence="5">
    <location>
        <begin position="491"/>
        <end position="505"/>
    </location>
</feature>
<evidence type="ECO:0000256" key="2">
    <source>
        <dbReference type="ARBA" id="ARBA00023136"/>
    </source>
</evidence>
<dbReference type="KEGG" id="scu:SCE1572_43675"/>
<protein>
    <recommendedName>
        <fullName evidence="6">OmpA-like domain-containing protein</fullName>
    </recommendedName>
</protein>
<feature type="compositionally biased region" description="Basic and acidic residues" evidence="5">
    <location>
        <begin position="361"/>
        <end position="371"/>
    </location>
</feature>
<reference evidence="7 8" key="1">
    <citation type="journal article" date="2013" name="Sci. Rep.">
        <title>Extraordinary expansion of a Sorangium cellulosum genome from an alkaline milieu.</title>
        <authorList>
            <person name="Han K."/>
            <person name="Li Z.F."/>
            <person name="Peng R."/>
            <person name="Zhu L.P."/>
            <person name="Zhou T."/>
            <person name="Wang L.G."/>
            <person name="Li S.G."/>
            <person name="Zhang X.B."/>
            <person name="Hu W."/>
            <person name="Wu Z.H."/>
            <person name="Qin N."/>
            <person name="Li Y.Z."/>
        </authorList>
    </citation>
    <scope>NUCLEOTIDE SEQUENCE [LARGE SCALE GENOMIC DNA]</scope>
    <source>
        <strain evidence="7 8">So0157-2</strain>
    </source>
</reference>
<feature type="compositionally biased region" description="Basic and acidic residues" evidence="5">
    <location>
        <begin position="506"/>
        <end position="517"/>
    </location>
</feature>
<evidence type="ECO:0000256" key="5">
    <source>
        <dbReference type="SAM" id="MobiDB-lite"/>
    </source>
</evidence>
<dbReference type="GO" id="GO:0009279">
    <property type="term" value="C:cell outer membrane"/>
    <property type="evidence" value="ECO:0007669"/>
    <property type="project" value="UniProtKB-SubCell"/>
</dbReference>
<dbReference type="SUPFAM" id="SSF103088">
    <property type="entry name" value="OmpA-like"/>
    <property type="match status" value="1"/>
</dbReference>
<evidence type="ECO:0000313" key="7">
    <source>
        <dbReference type="EMBL" id="AGP40791.1"/>
    </source>
</evidence>
<dbReference type="InterPro" id="IPR028974">
    <property type="entry name" value="TSP_type-3_rpt"/>
</dbReference>
<sequence length="717" mass="76606">MPPAEPRPGAPDAPDDRRAPPPRSQQGRPRRPGAALLSLALGAAMTAAAAGEAAAQTRTGEGRNGDGMDLHLFRPAVDSKGLFSVNGADILGANDISLGLVLDYGHNILPLSENDQGTKVMLNHAFQGTFQFDYGIANFLVVGLSAPVVLNGANAINDIGPGPGGNYDDDSLDAQALGNLAIHAKVRLLRPDQDVIGLAVIAQAGVGVAGAEDFAADPGFFFWPQIVLEKRFGITNPFRIALNAGYRGHTGKNPAFGLRSDGATYQLKHGDFEYSDLLTGGFGMSYRVLTPLDLVAETYLTQQVGGGESSKQKLSAEAVGGIKLFIERNSFLMLGAGLGYTPGFQAAEQRATIGFVFEPSIGDRDGDGIKDDQDDCPDEPEDYDGFQDTKADSPPGKYGCPDPDNDEDGILDVDDRCPNNPEDRDGDEDDDGCPEGSDGDRDGDGILDSRDKCPDEPEDRDGFQDKDGCPDPDNDKDGIPDKADQRPNDPEDRDDFEDEDGCPDPDNDKDGIPDKADQCPNDPEDRDDFEDEDGCPDPDNDKDGIPDVADKCPNDPETFNGLEDEDGCPDKGSVVIEENNIVILEKIQFATGSAEILPESFGIVQAVAETLKHHPEFTMIEVQGHADERSADAYNLKLTQARADAVAAALAQRGVNKNAVRSMGYGEYCPIDPAHNAAAWEKNRRVEFKVVRTDKGPTNVELGCALARSKGVVPPPP</sequence>
<evidence type="ECO:0000256" key="4">
    <source>
        <dbReference type="PROSITE-ProRule" id="PRU00473"/>
    </source>
</evidence>
<dbReference type="PATRIC" id="fig|1254432.3.peg.9871"/>
<dbReference type="STRING" id="1254432.SCE1572_43675"/>
<keyword evidence="3" id="KW-0998">Cell outer membrane</keyword>
<feature type="compositionally biased region" description="Acidic residues" evidence="5">
    <location>
        <begin position="522"/>
        <end position="538"/>
    </location>
</feature>
<dbReference type="PANTHER" id="PTHR30329:SF21">
    <property type="entry name" value="LIPOPROTEIN YIAD-RELATED"/>
    <property type="match status" value="1"/>
</dbReference>
<feature type="compositionally biased region" description="Basic and acidic residues" evidence="5">
    <location>
        <begin position="539"/>
        <end position="554"/>
    </location>
</feature>
<dbReference type="PRINTS" id="PR01021">
    <property type="entry name" value="OMPADOMAIN"/>
</dbReference>
<evidence type="ECO:0000259" key="6">
    <source>
        <dbReference type="PROSITE" id="PS51123"/>
    </source>
</evidence>
<proteinExistence type="predicted"/>
<keyword evidence="2 4" id="KW-0472">Membrane</keyword>
<gene>
    <name evidence="7" type="ORF">SCE1572_43675</name>
</gene>
<dbReference type="InterPro" id="IPR006665">
    <property type="entry name" value="OmpA-like"/>
</dbReference>
<dbReference type="PANTHER" id="PTHR30329">
    <property type="entry name" value="STATOR ELEMENT OF FLAGELLAR MOTOR COMPLEX"/>
    <property type="match status" value="1"/>
</dbReference>
<feature type="compositionally biased region" description="Basic and acidic residues" evidence="5">
    <location>
        <begin position="413"/>
        <end position="423"/>
    </location>
</feature>
<dbReference type="Pfam" id="PF00691">
    <property type="entry name" value="OmpA"/>
    <property type="match status" value="1"/>
</dbReference>
<evidence type="ECO:0000256" key="3">
    <source>
        <dbReference type="ARBA" id="ARBA00023237"/>
    </source>
</evidence>
<comment type="subcellular location">
    <subcellularLocation>
        <location evidence="1">Cell outer membrane</location>
    </subcellularLocation>
</comment>
<dbReference type="GO" id="GO:0005509">
    <property type="term" value="F:calcium ion binding"/>
    <property type="evidence" value="ECO:0007669"/>
    <property type="project" value="InterPro"/>
</dbReference>
<feature type="compositionally biased region" description="Acidic residues" evidence="5">
    <location>
        <begin position="424"/>
        <end position="433"/>
    </location>
</feature>
<feature type="compositionally biased region" description="Acidic residues" evidence="5">
    <location>
        <begin position="372"/>
        <end position="385"/>
    </location>
</feature>
<feature type="domain" description="OmpA-like" evidence="6">
    <location>
        <begin position="576"/>
        <end position="694"/>
    </location>
</feature>
<organism evidence="7 8">
    <name type="scientific">Sorangium cellulosum So0157-2</name>
    <dbReference type="NCBI Taxonomy" id="1254432"/>
    <lineage>
        <taxon>Bacteria</taxon>
        <taxon>Pseudomonadati</taxon>
        <taxon>Myxococcota</taxon>
        <taxon>Polyangia</taxon>
        <taxon>Polyangiales</taxon>
        <taxon>Polyangiaceae</taxon>
        <taxon>Sorangium</taxon>
    </lineage>
</organism>
<dbReference type="eggNOG" id="COG2885">
    <property type="taxonomic scope" value="Bacteria"/>
</dbReference>
<name>S4Y8W0_SORCE</name>
<dbReference type="Gene3D" id="4.10.1080.10">
    <property type="entry name" value="TSP type-3 repeat"/>
    <property type="match status" value="2"/>
</dbReference>
<dbReference type="InterPro" id="IPR006664">
    <property type="entry name" value="OMP_bac"/>
</dbReference>
<dbReference type="HOGENOM" id="CLU_020578_0_0_7"/>
<dbReference type="InterPro" id="IPR050330">
    <property type="entry name" value="Bact_OuterMem_StrucFunc"/>
</dbReference>
<feature type="compositionally biased region" description="Acidic residues" evidence="5">
    <location>
        <begin position="403"/>
        <end position="412"/>
    </location>
</feature>
<dbReference type="InterPro" id="IPR036737">
    <property type="entry name" value="OmpA-like_sf"/>
</dbReference>
<feature type="region of interest" description="Disordered" evidence="5">
    <location>
        <begin position="1"/>
        <end position="31"/>
    </location>
</feature>
<feature type="compositionally biased region" description="Basic and acidic residues" evidence="5">
    <location>
        <begin position="438"/>
        <end position="490"/>
    </location>
</feature>
<dbReference type="Gene3D" id="3.30.1330.60">
    <property type="entry name" value="OmpA-like domain"/>
    <property type="match status" value="1"/>
</dbReference>
<accession>S4Y8W0</accession>
<dbReference type="SUPFAM" id="SSF103647">
    <property type="entry name" value="TSP type-3 repeat"/>
    <property type="match status" value="2"/>
</dbReference>
<evidence type="ECO:0000256" key="1">
    <source>
        <dbReference type="ARBA" id="ARBA00004442"/>
    </source>
</evidence>
<dbReference type="AlphaFoldDB" id="S4Y8W0"/>
<dbReference type="PROSITE" id="PS51123">
    <property type="entry name" value="OMPA_2"/>
    <property type="match status" value="1"/>
</dbReference>